<dbReference type="PANTHER" id="PTHR36437">
    <property type="entry name" value="GLYOXALASE/BLEOMYCIN RESISTANCE PROTEIN/DIOXYGENASE"/>
    <property type="match status" value="1"/>
</dbReference>
<name>A0A7L5A131_9BACT</name>
<dbReference type="PANTHER" id="PTHR36437:SF2">
    <property type="entry name" value="GLYOXALASE_BLEOMYCIN RESISTANCE PROTEIN_DIOXYGENASE"/>
    <property type="match status" value="1"/>
</dbReference>
<protein>
    <submittedName>
        <fullName evidence="1">VOC family protein</fullName>
    </submittedName>
</protein>
<accession>A0A7L5A131</accession>
<comment type="caution">
    <text evidence="1">The sequence shown here is derived from an EMBL/GenBank/DDBJ whole genome shotgun (WGS) entry which is preliminary data.</text>
</comment>
<dbReference type="Gene3D" id="3.10.180.10">
    <property type="entry name" value="2,3-Dihydroxybiphenyl 1,2-Dioxygenase, domain 1"/>
    <property type="match status" value="1"/>
</dbReference>
<dbReference type="RefSeq" id="WP_151077870.1">
    <property type="nucleotide sequence ID" value="NZ_CP047647.1"/>
</dbReference>
<dbReference type="Proteomes" id="UP000326380">
    <property type="component" value="Unassembled WGS sequence"/>
</dbReference>
<dbReference type="InterPro" id="IPR037523">
    <property type="entry name" value="VOC_core"/>
</dbReference>
<gene>
    <name evidence="1" type="ORF">F0P96_05795</name>
</gene>
<dbReference type="InterPro" id="IPR004360">
    <property type="entry name" value="Glyas_Fos-R_dOase_dom"/>
</dbReference>
<dbReference type="Pfam" id="PF00903">
    <property type="entry name" value="Glyoxalase"/>
    <property type="match status" value="1"/>
</dbReference>
<dbReference type="AlphaFoldDB" id="A0A7L5A131"/>
<dbReference type="CDD" id="cd07263">
    <property type="entry name" value="VOC_like"/>
    <property type="match status" value="1"/>
</dbReference>
<organism evidence="1 2">
    <name type="scientific">Hymenobacter busanensis</name>
    <dbReference type="NCBI Taxonomy" id="2607656"/>
    <lineage>
        <taxon>Bacteria</taxon>
        <taxon>Pseudomonadati</taxon>
        <taxon>Bacteroidota</taxon>
        <taxon>Cytophagia</taxon>
        <taxon>Cytophagales</taxon>
        <taxon>Hymenobacteraceae</taxon>
        <taxon>Hymenobacter</taxon>
    </lineage>
</organism>
<sequence>MAQYLGNLTLLVRDYDEALAYYVGVLGFTLLEDTDRGLGKRWVRVSPGGAAHPALLLAQAATPEQQAQVGNQAGGRVFLFLHTDDFAGDYARYKALGVQFLEEPRHESYGSVVVFADCYGNKWDLLG</sequence>
<evidence type="ECO:0000313" key="2">
    <source>
        <dbReference type="Proteomes" id="UP000326380"/>
    </source>
</evidence>
<reference evidence="1 2" key="1">
    <citation type="submission" date="2019-09" db="EMBL/GenBank/DDBJ databases">
        <title>Genome sequence of Hymenobacter sp. M3.</title>
        <authorList>
            <person name="Srinivasan S."/>
        </authorList>
    </citation>
    <scope>NUCLEOTIDE SEQUENCE [LARGE SCALE GENOMIC DNA]</scope>
    <source>
        <strain evidence="1 2">M3</strain>
    </source>
</reference>
<keyword evidence="2" id="KW-1185">Reference proteome</keyword>
<evidence type="ECO:0000313" key="1">
    <source>
        <dbReference type="EMBL" id="KAA9338346.1"/>
    </source>
</evidence>
<proteinExistence type="predicted"/>
<dbReference type="EMBL" id="VTWU01000002">
    <property type="protein sequence ID" value="KAA9338346.1"/>
    <property type="molecule type" value="Genomic_DNA"/>
</dbReference>
<dbReference type="InterPro" id="IPR029068">
    <property type="entry name" value="Glyas_Bleomycin-R_OHBP_Dase"/>
</dbReference>
<dbReference type="PROSITE" id="PS51819">
    <property type="entry name" value="VOC"/>
    <property type="match status" value="1"/>
</dbReference>
<dbReference type="SUPFAM" id="SSF54593">
    <property type="entry name" value="Glyoxalase/Bleomycin resistance protein/Dihydroxybiphenyl dioxygenase"/>
    <property type="match status" value="1"/>
</dbReference>